<name>A0A183BES4_9TREM</name>
<keyword evidence="2" id="KW-1185">Reference proteome</keyword>
<organism evidence="3">
    <name type="scientific">Echinostoma caproni</name>
    <dbReference type="NCBI Taxonomy" id="27848"/>
    <lineage>
        <taxon>Eukaryota</taxon>
        <taxon>Metazoa</taxon>
        <taxon>Spiralia</taxon>
        <taxon>Lophotrochozoa</taxon>
        <taxon>Platyhelminthes</taxon>
        <taxon>Trematoda</taxon>
        <taxon>Digenea</taxon>
        <taxon>Plagiorchiida</taxon>
        <taxon>Echinostomata</taxon>
        <taxon>Echinostomatoidea</taxon>
        <taxon>Echinostomatidae</taxon>
        <taxon>Echinostoma</taxon>
    </lineage>
</organism>
<evidence type="ECO:0000313" key="1">
    <source>
        <dbReference type="EMBL" id="VDP95018.1"/>
    </source>
</evidence>
<evidence type="ECO:0000313" key="2">
    <source>
        <dbReference type="Proteomes" id="UP000272942"/>
    </source>
</evidence>
<protein>
    <submittedName>
        <fullName evidence="3">Tectonic-2</fullName>
    </submittedName>
</protein>
<dbReference type="Proteomes" id="UP000272942">
    <property type="component" value="Unassembled WGS sequence"/>
</dbReference>
<gene>
    <name evidence="1" type="ORF">ECPE_LOCUS17710</name>
</gene>
<reference evidence="1 2" key="2">
    <citation type="submission" date="2018-11" db="EMBL/GenBank/DDBJ databases">
        <authorList>
            <consortium name="Pathogen Informatics"/>
        </authorList>
    </citation>
    <scope>NUCLEOTIDE SEQUENCE [LARGE SCALE GENOMIC DNA]</scope>
    <source>
        <strain evidence="1 2">Egypt</strain>
    </source>
</reference>
<sequence>VADDSDKSLRLLVLQDLVGTGGEENPYCVSVYISGTVADANGLLTWKDSFLNPTSDDYKLLQTNVCAKIYEALAKYTPEISNCSLSKVEKIGEKPGYVYVEADITFEAPVDLDITKLELEVQKQTSGVYFQQPVTIDTSGQQRHQQQQRRRRLQRQSNHVCAQFHTVL</sequence>
<dbReference type="WBParaSite" id="ECPE_0001775401-mRNA-1">
    <property type="protein sequence ID" value="ECPE_0001775401-mRNA-1"/>
    <property type="gene ID" value="ECPE_0001775401"/>
</dbReference>
<dbReference type="AlphaFoldDB" id="A0A183BES4"/>
<reference evidence="3" key="1">
    <citation type="submission" date="2016-06" db="UniProtKB">
        <authorList>
            <consortium name="WormBaseParasite"/>
        </authorList>
    </citation>
    <scope>IDENTIFICATION</scope>
</reference>
<dbReference type="EMBL" id="UZAN01070966">
    <property type="protein sequence ID" value="VDP95018.1"/>
    <property type="molecule type" value="Genomic_DNA"/>
</dbReference>
<accession>A0A183BES4</accession>
<evidence type="ECO:0000313" key="3">
    <source>
        <dbReference type="WBParaSite" id="ECPE_0001775401-mRNA-1"/>
    </source>
</evidence>
<proteinExistence type="predicted"/>